<evidence type="ECO:0000256" key="1">
    <source>
        <dbReference type="ARBA" id="ARBA00004308"/>
    </source>
</evidence>
<dbReference type="SUPFAM" id="SSF46966">
    <property type="entry name" value="Spectrin repeat"/>
    <property type="match status" value="1"/>
</dbReference>
<feature type="region of interest" description="Disordered" evidence="5">
    <location>
        <begin position="125"/>
        <end position="231"/>
    </location>
</feature>
<gene>
    <name evidence="6" type="primary">CEP68</name>
</gene>
<dbReference type="AlphaFoldDB" id="A0A8C3MV51"/>
<protein>
    <submittedName>
        <fullName evidence="6">Centrosomal protein 68</fullName>
    </submittedName>
</protein>
<feature type="region of interest" description="Disordered" evidence="5">
    <location>
        <begin position="531"/>
        <end position="555"/>
    </location>
</feature>
<accession>A0A8C3MV51</accession>
<feature type="compositionally biased region" description="Low complexity" evidence="5">
    <location>
        <begin position="192"/>
        <end position="223"/>
    </location>
</feature>
<keyword evidence="2" id="KW-0597">Phosphoprotein</keyword>
<evidence type="ECO:0000256" key="3">
    <source>
        <dbReference type="ARBA" id="ARBA00022737"/>
    </source>
</evidence>
<name>A0A8C3MV51_GEOPR</name>
<dbReference type="Ensembl" id="ENSCPVT00000012209.2">
    <property type="protein sequence ID" value="ENSCPVP00000011711.2"/>
    <property type="gene ID" value="ENSCPVG00000008555.2"/>
</dbReference>
<comment type="subcellular location">
    <subcellularLocation>
        <location evidence="1">Endomembrane system</location>
    </subcellularLocation>
</comment>
<sequence>MAVDVGKSPSEESLSGKAEGDGRWDSADTEMDFPELAGSLHQLLGTEEAKPSLQGTEGVAVSRHSHKATDVTHGGSSCHPEASSASAPGFPRARANSSGKGLLVDRAADGGPVPGRVGHWFLSSEEQQVKASGGWDPVSSPPSRRSSAEENMPAGSRHDAPVGRRRQSLGAQSPCPSTAELLRPQTPPSPESALRSRSVLSLSALSSEGNGPSEEPSGSLPASTDVPSAASTAAQDLCCPWGVEGRALQRREPPGALLDYRGSVGRIREISSYQADYWACAIPDSLPPSPDRSSPHWNPHKEYEDLLDYAYPLKPRYKLGRIPEPFLHDSGIGLDSFSTSPEGVSRSTSIYGRAGQAQGSRENGLWEVVASAERFSTPRPGKRGCSGAVSCFEPSPIAKASFGRSSSSHLSRGFAKDVRVESSGPSSPGRPAADGRSWDTRGSPCPNYTGQVKSTSRFLPTTGVLPLRKEWETDEEFLSLPPRLKELERLAQFLSNLSLTIRMPGHDHHNLPHHSTSKEPLSPRLAPFEEVRGGDDRGNIEGSAGQWQHRSSRKPSWENTESYGWIHRDPPCGLHLPAGLRDTLDGMCLNEPRVKGHPKKSQQSESLIQCVKMFCCQLEELIHWLYTVVDVTGSWVPPSPDAKSVLASLHHYLEFRKDVADHRSLTESVLERGEALLDCMASNSPALKDTLALIAKQSEELESHAEHLYKSILAAVGPVRGKDVGQDKGSAAHGCSLGKQGQTSLAAAGREGRKHRKRHTRISKHQTSGSIVISLILFGKPEKAAGTLKIDARLCLTVSGKEQCG</sequence>
<evidence type="ECO:0000256" key="4">
    <source>
        <dbReference type="ARBA" id="ARBA00023136"/>
    </source>
</evidence>
<evidence type="ECO:0000256" key="5">
    <source>
        <dbReference type="SAM" id="MobiDB-lite"/>
    </source>
</evidence>
<reference evidence="6" key="1">
    <citation type="submission" date="2020-02" db="EMBL/GenBank/DDBJ databases">
        <authorList>
            <person name="Enbody D E."/>
            <person name="Pettersson E M."/>
        </authorList>
    </citation>
    <scope>NUCLEOTIDE SEQUENCE [LARGE SCALE GENOMIC DNA]</scope>
</reference>
<proteinExistence type="predicted"/>
<accession>A0A8U8AYQ7</accession>
<feature type="compositionally biased region" description="Basic residues" evidence="5">
    <location>
        <begin position="752"/>
        <end position="764"/>
    </location>
</feature>
<feature type="compositionally biased region" description="Low complexity" evidence="5">
    <location>
        <begin position="401"/>
        <end position="413"/>
    </location>
</feature>
<feature type="region of interest" description="Disordered" evidence="5">
    <location>
        <begin position="1"/>
        <end position="110"/>
    </location>
</feature>
<dbReference type="PANTHER" id="PTHR14514:SF2">
    <property type="entry name" value="A-KINASE ANCHOR PROTEIN 6"/>
    <property type="match status" value="1"/>
</dbReference>
<evidence type="ECO:0000313" key="6">
    <source>
        <dbReference type="Ensembl" id="ENSCPVP00000011711.2"/>
    </source>
</evidence>
<dbReference type="Proteomes" id="UP000694382">
    <property type="component" value="Chromosome 3"/>
</dbReference>
<feature type="region of interest" description="Disordered" evidence="5">
    <location>
        <begin position="401"/>
        <end position="454"/>
    </location>
</feature>
<reference evidence="6" key="3">
    <citation type="submission" date="2025-09" db="UniProtKB">
        <authorList>
            <consortium name="Ensembl"/>
        </authorList>
    </citation>
    <scope>IDENTIFICATION</scope>
</reference>
<feature type="region of interest" description="Disordered" evidence="5">
    <location>
        <begin position="725"/>
        <end position="766"/>
    </location>
</feature>
<evidence type="ECO:0000313" key="7">
    <source>
        <dbReference type="Proteomes" id="UP000694382"/>
    </source>
</evidence>
<organism evidence="6 7">
    <name type="scientific">Geospiza parvula</name>
    <name type="common">Small tree-finch</name>
    <name type="synonym">Camarhynchus parvulus</name>
    <dbReference type="NCBI Taxonomy" id="87175"/>
    <lineage>
        <taxon>Eukaryota</taxon>
        <taxon>Metazoa</taxon>
        <taxon>Chordata</taxon>
        <taxon>Craniata</taxon>
        <taxon>Vertebrata</taxon>
        <taxon>Euteleostomi</taxon>
        <taxon>Archelosauria</taxon>
        <taxon>Archosauria</taxon>
        <taxon>Dinosauria</taxon>
        <taxon>Saurischia</taxon>
        <taxon>Theropoda</taxon>
        <taxon>Coelurosauria</taxon>
        <taxon>Aves</taxon>
        <taxon>Neognathae</taxon>
        <taxon>Neoaves</taxon>
        <taxon>Telluraves</taxon>
        <taxon>Australaves</taxon>
        <taxon>Passeriformes</taxon>
        <taxon>Thraupidae</taxon>
        <taxon>Camarhynchus</taxon>
    </lineage>
</organism>
<dbReference type="Gene3D" id="1.20.58.60">
    <property type="match status" value="1"/>
</dbReference>
<dbReference type="PANTHER" id="PTHR14514">
    <property type="entry name" value="PKA ANCHORING PROTEIN"/>
    <property type="match status" value="1"/>
</dbReference>
<reference evidence="6" key="2">
    <citation type="submission" date="2025-08" db="UniProtKB">
        <authorList>
            <consortium name="Ensembl"/>
        </authorList>
    </citation>
    <scope>IDENTIFICATION</scope>
</reference>
<keyword evidence="3" id="KW-0677">Repeat</keyword>
<keyword evidence="7" id="KW-1185">Reference proteome</keyword>
<keyword evidence="4" id="KW-0472">Membrane</keyword>
<evidence type="ECO:0000256" key="2">
    <source>
        <dbReference type="ARBA" id="ARBA00022553"/>
    </source>
</evidence>